<protein>
    <submittedName>
        <fullName evidence="1">Uncharacterized protein</fullName>
    </submittedName>
</protein>
<sequence>MDNLERTFETVVDVMFRLRSLELSILAWDTYQDGIEIRPRS</sequence>
<dbReference type="Proteomes" id="UP001597114">
    <property type="component" value="Unassembled WGS sequence"/>
</dbReference>
<evidence type="ECO:0000313" key="1">
    <source>
        <dbReference type="EMBL" id="MFD1517966.1"/>
    </source>
</evidence>
<reference evidence="2" key="1">
    <citation type="journal article" date="2019" name="Int. J. Syst. Evol. Microbiol.">
        <title>The Global Catalogue of Microorganisms (GCM) 10K type strain sequencing project: providing services to taxonomists for standard genome sequencing and annotation.</title>
        <authorList>
            <consortium name="The Broad Institute Genomics Platform"/>
            <consortium name="The Broad Institute Genome Sequencing Center for Infectious Disease"/>
            <person name="Wu L."/>
            <person name="Ma J."/>
        </authorList>
    </citation>
    <scope>NUCLEOTIDE SEQUENCE [LARGE SCALE GENOMIC DNA]</scope>
    <source>
        <strain evidence="2">CCM 7043</strain>
    </source>
</reference>
<accession>A0ABW4EQR7</accession>
<proteinExistence type="predicted"/>
<dbReference type="EMBL" id="JBHUCO010000012">
    <property type="protein sequence ID" value="MFD1517966.1"/>
    <property type="molecule type" value="Genomic_DNA"/>
</dbReference>
<comment type="caution">
    <text evidence="1">The sequence shown here is derived from an EMBL/GenBank/DDBJ whole genome shotgun (WGS) entry which is preliminary data.</text>
</comment>
<name>A0ABW4EQR7_9PSEU</name>
<gene>
    <name evidence="1" type="ORF">ACFSJD_10730</name>
</gene>
<dbReference type="RefSeq" id="WP_344719972.1">
    <property type="nucleotide sequence ID" value="NZ_BAAAUS010000006.1"/>
</dbReference>
<keyword evidence="2" id="KW-1185">Reference proteome</keyword>
<evidence type="ECO:0000313" key="2">
    <source>
        <dbReference type="Proteomes" id="UP001597114"/>
    </source>
</evidence>
<organism evidence="1 2">
    <name type="scientific">Pseudonocardia yunnanensis</name>
    <dbReference type="NCBI Taxonomy" id="58107"/>
    <lineage>
        <taxon>Bacteria</taxon>
        <taxon>Bacillati</taxon>
        <taxon>Actinomycetota</taxon>
        <taxon>Actinomycetes</taxon>
        <taxon>Pseudonocardiales</taxon>
        <taxon>Pseudonocardiaceae</taxon>
        <taxon>Pseudonocardia</taxon>
    </lineage>
</organism>